<dbReference type="InterPro" id="IPR000157">
    <property type="entry name" value="TIR_dom"/>
</dbReference>
<keyword evidence="3" id="KW-0677">Repeat</keyword>
<dbReference type="SUPFAM" id="SSF46785">
    <property type="entry name" value="Winged helix' DNA-binding domain"/>
    <property type="match status" value="1"/>
</dbReference>
<keyword evidence="10" id="KW-1185">Reference proteome</keyword>
<dbReference type="SUPFAM" id="SSF52200">
    <property type="entry name" value="Toll/Interleukin receptor TIR domain"/>
    <property type="match status" value="1"/>
</dbReference>
<evidence type="ECO:0000256" key="5">
    <source>
        <dbReference type="ARBA" id="ARBA00022821"/>
    </source>
</evidence>
<dbReference type="Pfam" id="PF00931">
    <property type="entry name" value="NB-ARC"/>
    <property type="match status" value="1"/>
</dbReference>
<dbReference type="InterPro" id="IPR002182">
    <property type="entry name" value="NB-ARC"/>
</dbReference>
<protein>
    <recommendedName>
        <fullName evidence="1">ADP-ribosyl cyclase/cyclic ADP-ribose hydrolase</fullName>
        <ecNumber evidence="1">3.2.2.6</ecNumber>
    </recommendedName>
</protein>
<dbReference type="Gene3D" id="3.80.10.10">
    <property type="entry name" value="Ribonuclease Inhibitor"/>
    <property type="match status" value="3"/>
</dbReference>
<evidence type="ECO:0000256" key="4">
    <source>
        <dbReference type="ARBA" id="ARBA00022801"/>
    </source>
</evidence>
<evidence type="ECO:0000259" key="8">
    <source>
        <dbReference type="PROSITE" id="PS50104"/>
    </source>
</evidence>
<evidence type="ECO:0000313" key="10">
    <source>
        <dbReference type="Proteomes" id="UP001457282"/>
    </source>
</evidence>
<evidence type="ECO:0000256" key="7">
    <source>
        <dbReference type="ARBA" id="ARBA00047304"/>
    </source>
</evidence>
<name>A0AAW1XP22_RUBAR</name>
<feature type="domain" description="TIR" evidence="8">
    <location>
        <begin position="14"/>
        <end position="183"/>
    </location>
</feature>
<keyword evidence="4" id="KW-0378">Hydrolase</keyword>
<reference evidence="9 10" key="1">
    <citation type="journal article" date="2023" name="G3 (Bethesda)">
        <title>A chromosome-length genome assembly and annotation of blackberry (Rubus argutus, cv. 'Hillquist').</title>
        <authorList>
            <person name="Bruna T."/>
            <person name="Aryal R."/>
            <person name="Dudchenko O."/>
            <person name="Sargent D.J."/>
            <person name="Mead D."/>
            <person name="Buti M."/>
            <person name="Cavallini A."/>
            <person name="Hytonen T."/>
            <person name="Andres J."/>
            <person name="Pham M."/>
            <person name="Weisz D."/>
            <person name="Mascagni F."/>
            <person name="Usai G."/>
            <person name="Natali L."/>
            <person name="Bassil N."/>
            <person name="Fernandez G.E."/>
            <person name="Lomsadze A."/>
            <person name="Armour M."/>
            <person name="Olukolu B."/>
            <person name="Poorten T."/>
            <person name="Britton C."/>
            <person name="Davik J."/>
            <person name="Ashrafi H."/>
            <person name="Aiden E.L."/>
            <person name="Borodovsky M."/>
            <person name="Worthington M."/>
        </authorList>
    </citation>
    <scope>NUCLEOTIDE SEQUENCE [LARGE SCALE GENOMIC DNA]</scope>
    <source>
        <strain evidence="9">PI 553951</strain>
    </source>
</reference>
<dbReference type="GO" id="GO:0061809">
    <property type="term" value="F:NAD+ nucleosidase activity, cyclic ADP-ribose generating"/>
    <property type="evidence" value="ECO:0007669"/>
    <property type="project" value="UniProtKB-EC"/>
</dbReference>
<dbReference type="Pfam" id="PF20160">
    <property type="entry name" value="C-JID"/>
    <property type="match status" value="1"/>
</dbReference>
<dbReference type="SUPFAM" id="SSF52540">
    <property type="entry name" value="P-loop containing nucleoside triphosphate hydrolases"/>
    <property type="match status" value="1"/>
</dbReference>
<evidence type="ECO:0000313" key="9">
    <source>
        <dbReference type="EMBL" id="KAK9938498.1"/>
    </source>
</evidence>
<dbReference type="GO" id="GO:0006952">
    <property type="term" value="P:defense response"/>
    <property type="evidence" value="ECO:0007669"/>
    <property type="project" value="UniProtKB-KW"/>
</dbReference>
<dbReference type="InterPro" id="IPR055414">
    <property type="entry name" value="LRR_R13L4/SHOC2-like"/>
</dbReference>
<proteinExistence type="predicted"/>
<evidence type="ECO:0000256" key="1">
    <source>
        <dbReference type="ARBA" id="ARBA00011982"/>
    </source>
</evidence>
<dbReference type="FunFam" id="3.40.50.10140:FF:000007">
    <property type="entry name" value="Disease resistance protein (TIR-NBS-LRR class)"/>
    <property type="match status" value="1"/>
</dbReference>
<dbReference type="GO" id="GO:0051707">
    <property type="term" value="P:response to other organism"/>
    <property type="evidence" value="ECO:0007669"/>
    <property type="project" value="UniProtKB-ARBA"/>
</dbReference>
<gene>
    <name evidence="9" type="ORF">M0R45_015231</name>
</gene>
<keyword evidence="6" id="KW-0520">NAD</keyword>
<dbReference type="SUPFAM" id="SSF52058">
    <property type="entry name" value="L domain-like"/>
    <property type="match status" value="2"/>
</dbReference>
<dbReference type="Gene3D" id="3.40.50.10140">
    <property type="entry name" value="Toll/interleukin-1 receptor homology (TIR) domain"/>
    <property type="match status" value="1"/>
</dbReference>
<comment type="caution">
    <text evidence="9">The sequence shown here is derived from an EMBL/GenBank/DDBJ whole genome shotgun (WGS) entry which is preliminary data.</text>
</comment>
<dbReference type="AlphaFoldDB" id="A0AAW1XP22"/>
<dbReference type="InterPro" id="IPR003591">
    <property type="entry name" value="Leu-rich_rpt_typical-subtyp"/>
</dbReference>
<dbReference type="InterPro" id="IPR058192">
    <property type="entry name" value="WHD_ROQ1-like"/>
</dbReference>
<accession>A0AAW1XP22</accession>
<dbReference type="SMART" id="SM00369">
    <property type="entry name" value="LRR_TYP"/>
    <property type="match status" value="4"/>
</dbReference>
<dbReference type="InterPro" id="IPR044974">
    <property type="entry name" value="Disease_R_plants"/>
</dbReference>
<dbReference type="Gene3D" id="3.40.50.300">
    <property type="entry name" value="P-loop containing nucleotide triphosphate hydrolases"/>
    <property type="match status" value="1"/>
</dbReference>
<dbReference type="InterPro" id="IPR032675">
    <property type="entry name" value="LRR_dom_sf"/>
</dbReference>
<evidence type="ECO:0000256" key="6">
    <source>
        <dbReference type="ARBA" id="ARBA00023027"/>
    </source>
</evidence>
<dbReference type="PANTHER" id="PTHR11017:SF527">
    <property type="entry name" value="TMV RESISTANCE PROTEIN N-LIKE"/>
    <property type="match status" value="1"/>
</dbReference>
<keyword evidence="5" id="KW-0611">Plant defense</keyword>
<sequence>MSIQRSCTSSPPRWKYDVFLSFRGDDTRKIFTDHLYTTLEHQGIITFRDEPQLQKGKAISPELFFAIEESRFALIVLSQDYASSTWCLDELVTILECMNATETVLPIFYNVDPSDVRKQTGSFREAFTKYEERFGDDKEKLQRWRSALTQVASFSGWNSKEWYESKLIEDIVEVIWKRLQPTLFSSVENLVGIDTILQPINLLLGTGVEDVRFIGIWGMGGIGKTTMVRVVYERISGEFELSFLLTNVRNSVEKSGLLNLQKQLLSGIWTKKGDISDLHEGTAIIRRLLGHKKVLLILDDVNHSSHLKYLAGNQEWFGSGSRVLITTKNEHLLIEHGVERRLKAEELNYDDSLQLFSQKAFKRDYPEQDFLDLSKSAMKYAKDYEEKKIFLDIACFFNGEDKDRLTEVLTSSDVSTIIGIQVLKERSLLTLSNGRLWMHDLLREMGCEIVRRESLDEPGKRSRLWLPEDINHVLRKNTGTEAIEGISMNSTDESRVEVDVNAKSFSMMSKLRYLKINYGNLPNGIECLPNSLRILKWTGYPSKSLPQYFNPEKLLELSLCHSCIKHFHLGMKPLYNLKTVDLSHSVNLLSTPDFRIMLYLELLILEGCTRLYKVDPSIEELSRLTVLNLKGCKNLVHFAGSLRGLKSLKVLNLSGCSKVNKLPNDMGHLESLQELYVNGTGIRELPSSIGMLERLTLLNSKDCKNLVHFVGSLRGLKSLKVLNLSDCSKLNKLPNDIGHLESLQELYVNGTGLRELPSSIGMVERLTLLNLKDCKHLVSLPSSLGGFKSLKALDLSGCSKLDKLPDELSHVDCLETLDVSGTGIRELPSLKNLKELSCRGCKGQSPKSWSMNFNPFQLLLKRSYVPGGLSLSCLAGIHSLTKLDLSDCNLFEVAIPSDVGCLSSLRELDLSRNQFVGLPGSICQLSKLTCLYLEGCRKLQTLPELPSLEWLDIDNCISLDALSNPIEQCNSVLSTRCFNCFKLVENEEFKSIALLLLTRYFQVQGFKHPYRFNFVGPGNEIPKWFNHQSEGCSIIVEVHPGWFSNKWMGFALCAVFRLLKPLPTPSFNNIHCLMRANGIELYFPHPILPLGEVRAQPVLDHDHIWLFYLNRDIYFHNKWQDIYYQFEFSFALNYWQENDAEVVEVKKCGVRMIYEEDAEEVWQTVWKHSNVGINTKRGLQHVDDDTASVVQEGEEEPHPKIFKQLDLDLNGAGPSGSACIDDQEHDG</sequence>
<keyword evidence="2" id="KW-0433">Leucine-rich repeat</keyword>
<dbReference type="Pfam" id="PF13855">
    <property type="entry name" value="LRR_8"/>
    <property type="match status" value="1"/>
</dbReference>
<dbReference type="EMBL" id="JBEDUW010000003">
    <property type="protein sequence ID" value="KAK9938498.1"/>
    <property type="molecule type" value="Genomic_DNA"/>
</dbReference>
<dbReference type="PANTHER" id="PTHR11017">
    <property type="entry name" value="LEUCINE-RICH REPEAT-CONTAINING PROTEIN"/>
    <property type="match status" value="1"/>
</dbReference>
<dbReference type="InterPro" id="IPR027417">
    <property type="entry name" value="P-loop_NTPase"/>
</dbReference>
<dbReference type="InterPro" id="IPR036390">
    <property type="entry name" value="WH_DNA-bd_sf"/>
</dbReference>
<dbReference type="SMART" id="SM00255">
    <property type="entry name" value="TIR"/>
    <property type="match status" value="1"/>
</dbReference>
<comment type="catalytic activity">
    <reaction evidence="7">
        <text>NAD(+) + H2O = ADP-D-ribose + nicotinamide + H(+)</text>
        <dbReference type="Rhea" id="RHEA:16301"/>
        <dbReference type="ChEBI" id="CHEBI:15377"/>
        <dbReference type="ChEBI" id="CHEBI:15378"/>
        <dbReference type="ChEBI" id="CHEBI:17154"/>
        <dbReference type="ChEBI" id="CHEBI:57540"/>
        <dbReference type="ChEBI" id="CHEBI:57967"/>
        <dbReference type="EC" id="3.2.2.6"/>
    </reaction>
    <physiologicalReaction direction="left-to-right" evidence="7">
        <dbReference type="Rhea" id="RHEA:16302"/>
    </physiologicalReaction>
</comment>
<evidence type="ECO:0000256" key="2">
    <source>
        <dbReference type="ARBA" id="ARBA00022614"/>
    </source>
</evidence>
<dbReference type="PROSITE" id="PS50104">
    <property type="entry name" value="TIR"/>
    <property type="match status" value="1"/>
</dbReference>
<dbReference type="PRINTS" id="PR00364">
    <property type="entry name" value="DISEASERSIST"/>
</dbReference>
<dbReference type="PROSITE" id="PS51450">
    <property type="entry name" value="LRR"/>
    <property type="match status" value="2"/>
</dbReference>
<dbReference type="Pfam" id="PF23282">
    <property type="entry name" value="WHD_ROQ1"/>
    <property type="match status" value="1"/>
</dbReference>
<dbReference type="Pfam" id="PF23598">
    <property type="entry name" value="LRR_14"/>
    <property type="match status" value="1"/>
</dbReference>
<dbReference type="GO" id="GO:0043531">
    <property type="term" value="F:ADP binding"/>
    <property type="evidence" value="ECO:0007669"/>
    <property type="project" value="InterPro"/>
</dbReference>
<dbReference type="InterPro" id="IPR001611">
    <property type="entry name" value="Leu-rich_rpt"/>
</dbReference>
<organism evidence="9 10">
    <name type="scientific">Rubus argutus</name>
    <name type="common">Southern blackberry</name>
    <dbReference type="NCBI Taxonomy" id="59490"/>
    <lineage>
        <taxon>Eukaryota</taxon>
        <taxon>Viridiplantae</taxon>
        <taxon>Streptophyta</taxon>
        <taxon>Embryophyta</taxon>
        <taxon>Tracheophyta</taxon>
        <taxon>Spermatophyta</taxon>
        <taxon>Magnoliopsida</taxon>
        <taxon>eudicotyledons</taxon>
        <taxon>Gunneridae</taxon>
        <taxon>Pentapetalae</taxon>
        <taxon>rosids</taxon>
        <taxon>fabids</taxon>
        <taxon>Rosales</taxon>
        <taxon>Rosaceae</taxon>
        <taxon>Rosoideae</taxon>
        <taxon>Rosoideae incertae sedis</taxon>
        <taxon>Rubus</taxon>
    </lineage>
</organism>
<evidence type="ECO:0000256" key="3">
    <source>
        <dbReference type="ARBA" id="ARBA00022737"/>
    </source>
</evidence>
<dbReference type="GO" id="GO:0007165">
    <property type="term" value="P:signal transduction"/>
    <property type="evidence" value="ECO:0007669"/>
    <property type="project" value="InterPro"/>
</dbReference>
<dbReference type="EC" id="3.2.2.6" evidence="1"/>
<dbReference type="InterPro" id="IPR045344">
    <property type="entry name" value="C-JID"/>
</dbReference>
<dbReference type="Proteomes" id="UP001457282">
    <property type="component" value="Unassembled WGS sequence"/>
</dbReference>
<dbReference type="Pfam" id="PF01582">
    <property type="entry name" value="TIR"/>
    <property type="match status" value="1"/>
</dbReference>
<dbReference type="InterPro" id="IPR035897">
    <property type="entry name" value="Toll_tir_struct_dom_sf"/>
</dbReference>